<dbReference type="GO" id="GO:0020037">
    <property type="term" value="F:heme binding"/>
    <property type="evidence" value="ECO:0007669"/>
    <property type="project" value="InterPro"/>
</dbReference>
<dbReference type="PROSITE" id="PS00435">
    <property type="entry name" value="PEROXIDASE_1"/>
    <property type="match status" value="2"/>
</dbReference>
<dbReference type="InterPro" id="IPR002016">
    <property type="entry name" value="Haem_peroxidase"/>
</dbReference>
<dbReference type="OrthoDB" id="2113341at2759"/>
<evidence type="ECO:0000256" key="11">
    <source>
        <dbReference type="ARBA" id="ARBA00023004"/>
    </source>
</evidence>
<keyword evidence="7 18" id="KW-0479">Metal-binding</keyword>
<evidence type="ECO:0000256" key="9">
    <source>
        <dbReference type="ARBA" id="ARBA00022837"/>
    </source>
</evidence>
<feature type="binding site" description="axial binding residue" evidence="18">
    <location>
        <position position="194"/>
    </location>
    <ligand>
        <name>heme b</name>
        <dbReference type="ChEBI" id="CHEBI:60344"/>
    </ligand>
    <ligandPart>
        <name>Fe</name>
        <dbReference type="ChEBI" id="CHEBI:18248"/>
    </ligandPart>
</feature>
<feature type="binding site" evidence="17">
    <location>
        <position position="164"/>
    </location>
    <ligand>
        <name>substrate</name>
    </ligand>
</feature>
<dbReference type="Gene3D" id="1.10.420.10">
    <property type="entry name" value="Peroxidase, domain 2"/>
    <property type="match status" value="2"/>
</dbReference>
<feature type="binding site" evidence="18">
    <location>
        <position position="76"/>
    </location>
    <ligand>
        <name>Ca(2+)</name>
        <dbReference type="ChEBI" id="CHEBI:29108"/>
        <label>1</label>
    </ligand>
</feature>
<dbReference type="InterPro" id="IPR019794">
    <property type="entry name" value="Peroxidases_AS"/>
</dbReference>
<keyword evidence="6" id="KW-0349">Heme</keyword>
<feature type="disulfide bond" evidence="20">
    <location>
        <begin position="201"/>
        <end position="227"/>
    </location>
</feature>
<keyword evidence="11 18" id="KW-0408">Iron</keyword>
<evidence type="ECO:0000256" key="16">
    <source>
        <dbReference type="PIRSR" id="PIRSR600823-1"/>
    </source>
</evidence>
<evidence type="ECO:0000256" key="21">
    <source>
        <dbReference type="SAM" id="SignalP"/>
    </source>
</evidence>
<dbReference type="InterPro" id="IPR010255">
    <property type="entry name" value="Haem_peroxidase_sf"/>
</dbReference>
<comment type="cofactor">
    <cofactor evidence="18">
        <name>Ca(2+)</name>
        <dbReference type="ChEBI" id="CHEBI:29108"/>
    </cofactor>
    <text evidence="18">Binds 2 calcium ions per subunit.</text>
</comment>
<dbReference type="FunFam" id="1.10.420.10:FF:000006">
    <property type="entry name" value="Peroxidase"/>
    <property type="match status" value="1"/>
</dbReference>
<dbReference type="Gene3D" id="1.10.520.10">
    <property type="match status" value="2"/>
</dbReference>
<evidence type="ECO:0000256" key="20">
    <source>
        <dbReference type="PIRSR" id="PIRSR600823-5"/>
    </source>
</evidence>
<evidence type="ECO:0000313" key="23">
    <source>
        <dbReference type="EMBL" id="KAF3331838.1"/>
    </source>
</evidence>
<keyword evidence="13" id="KW-0325">Glycoprotein</keyword>
<dbReference type="Pfam" id="PF00141">
    <property type="entry name" value="peroxidase"/>
    <property type="match status" value="2"/>
</dbReference>
<feature type="binding site" evidence="18">
    <location>
        <position position="195"/>
    </location>
    <ligand>
        <name>Ca(2+)</name>
        <dbReference type="ChEBI" id="CHEBI:29108"/>
        <label>2</label>
    </ligand>
</feature>
<dbReference type="PANTHER" id="PTHR31388">
    <property type="entry name" value="PEROXIDASE 72-RELATED"/>
    <property type="match status" value="1"/>
</dbReference>
<feature type="domain" description="Plant heme peroxidase family profile" evidence="22">
    <location>
        <begin position="346"/>
        <end position="641"/>
    </location>
</feature>
<feature type="binding site" evidence="18">
    <location>
        <position position="74"/>
    </location>
    <ligand>
        <name>Ca(2+)</name>
        <dbReference type="ChEBI" id="CHEBI:29108"/>
        <label>1</label>
    </ligand>
</feature>
<dbReference type="InterPro" id="IPR033905">
    <property type="entry name" value="Secretory_peroxidase"/>
</dbReference>
<feature type="chain" id="PRO_5033024319" description="peroxidase" evidence="21">
    <location>
        <begin position="23"/>
        <end position="641"/>
    </location>
</feature>
<keyword evidence="10" id="KW-0560">Oxidoreductase</keyword>
<dbReference type="FunFam" id="1.10.420.10:FF:000001">
    <property type="entry name" value="Peroxidase"/>
    <property type="match status" value="1"/>
</dbReference>
<evidence type="ECO:0000256" key="8">
    <source>
        <dbReference type="ARBA" id="ARBA00022729"/>
    </source>
</evidence>
<dbReference type="PROSITE" id="PS00436">
    <property type="entry name" value="PEROXIDASE_2"/>
    <property type="match status" value="2"/>
</dbReference>
<evidence type="ECO:0000313" key="24">
    <source>
        <dbReference type="Proteomes" id="UP000623129"/>
    </source>
</evidence>
<name>A0A833RAA6_9POAL</name>
<feature type="binding site" evidence="18">
    <location>
        <position position="242"/>
    </location>
    <ligand>
        <name>Ca(2+)</name>
        <dbReference type="ChEBI" id="CHEBI:29108"/>
        <label>2</label>
    </ligand>
</feature>
<reference evidence="23" key="1">
    <citation type="submission" date="2020-01" db="EMBL/GenBank/DDBJ databases">
        <title>Genome sequence of Kobresia littledalei, the first chromosome-level genome in the family Cyperaceae.</title>
        <authorList>
            <person name="Qu G."/>
        </authorList>
    </citation>
    <scope>NUCLEOTIDE SEQUENCE</scope>
    <source>
        <strain evidence="23">C.B.Clarke</strain>
        <tissue evidence="23">Leaf</tissue>
    </source>
</reference>
<dbReference type="CDD" id="cd00693">
    <property type="entry name" value="secretory_peroxidase"/>
    <property type="match status" value="2"/>
</dbReference>
<dbReference type="Proteomes" id="UP000623129">
    <property type="component" value="Unassembled WGS sequence"/>
</dbReference>
<evidence type="ECO:0000256" key="6">
    <source>
        <dbReference type="ARBA" id="ARBA00022617"/>
    </source>
</evidence>
<comment type="caution">
    <text evidence="23">The sequence shown here is derived from an EMBL/GenBank/DDBJ whole genome shotgun (WGS) entry which is preliminary data.</text>
</comment>
<feature type="binding site" evidence="18">
    <location>
        <position position="72"/>
    </location>
    <ligand>
        <name>Ca(2+)</name>
        <dbReference type="ChEBI" id="CHEBI:29108"/>
        <label>1</label>
    </ligand>
</feature>
<dbReference type="EMBL" id="SWLB01000012">
    <property type="protein sequence ID" value="KAF3331838.1"/>
    <property type="molecule type" value="Genomic_DNA"/>
</dbReference>
<feature type="active site" description="Proton acceptor" evidence="16">
    <location>
        <position position="66"/>
    </location>
</feature>
<evidence type="ECO:0000256" key="14">
    <source>
        <dbReference type="ARBA" id="ARBA00023283"/>
    </source>
</evidence>
<keyword evidence="9 18" id="KW-0106">Calcium</keyword>
<dbReference type="GO" id="GO:0006979">
    <property type="term" value="P:response to oxidative stress"/>
    <property type="evidence" value="ECO:0007669"/>
    <property type="project" value="InterPro"/>
</dbReference>
<evidence type="ECO:0000256" key="5">
    <source>
        <dbReference type="ARBA" id="ARBA00022559"/>
    </source>
</evidence>
<evidence type="ECO:0000259" key="22">
    <source>
        <dbReference type="PROSITE" id="PS50873"/>
    </source>
</evidence>
<accession>A0A833RAA6</accession>
<feature type="signal peptide" evidence="21">
    <location>
        <begin position="1"/>
        <end position="22"/>
    </location>
</feature>
<keyword evidence="5 23" id="KW-0575">Peroxidase</keyword>
<dbReference type="InterPro" id="IPR000823">
    <property type="entry name" value="Peroxidase_pln"/>
</dbReference>
<feature type="disulfide bond" evidence="20">
    <location>
        <begin position="35"/>
        <end position="115"/>
    </location>
</feature>
<protein>
    <recommendedName>
        <fullName evidence="4">peroxidase</fullName>
        <ecNumber evidence="4">1.11.1.7</ecNumber>
    </recommendedName>
</protein>
<evidence type="ECO:0000256" key="19">
    <source>
        <dbReference type="PIRSR" id="PIRSR600823-4"/>
    </source>
</evidence>
<dbReference type="GO" id="GO:0140825">
    <property type="term" value="F:lactoperoxidase activity"/>
    <property type="evidence" value="ECO:0007669"/>
    <property type="project" value="UniProtKB-EC"/>
</dbReference>
<keyword evidence="15" id="KW-0376">Hydrogen peroxide</keyword>
<keyword evidence="8 21" id="KW-0732">Signal</keyword>
<comment type="subcellular location">
    <subcellularLocation>
        <location evidence="2">Secreted</location>
    </subcellularLocation>
</comment>
<feature type="disulfide bond" evidence="20">
    <location>
        <begin position="122"/>
        <end position="319"/>
    </location>
</feature>
<evidence type="ECO:0000256" key="2">
    <source>
        <dbReference type="ARBA" id="ARBA00004613"/>
    </source>
</evidence>
<dbReference type="PROSITE" id="PS50873">
    <property type="entry name" value="PEROXIDASE_4"/>
    <property type="match status" value="2"/>
</dbReference>
<gene>
    <name evidence="23" type="ORF">FCM35_KLT03244</name>
</gene>
<evidence type="ECO:0000256" key="1">
    <source>
        <dbReference type="ARBA" id="ARBA00000189"/>
    </source>
</evidence>
<feature type="site" description="Transition state stabilizer" evidence="19">
    <location>
        <position position="62"/>
    </location>
</feature>
<feature type="binding site" evidence="18">
    <location>
        <position position="244"/>
    </location>
    <ligand>
        <name>Ca(2+)</name>
        <dbReference type="ChEBI" id="CHEBI:29108"/>
        <label>2</label>
    </ligand>
</feature>
<dbReference type="PRINTS" id="PR00461">
    <property type="entry name" value="PLPEROXIDASE"/>
</dbReference>
<dbReference type="GO" id="GO:0046872">
    <property type="term" value="F:metal ion binding"/>
    <property type="evidence" value="ECO:0007669"/>
    <property type="project" value="UniProtKB-KW"/>
</dbReference>
<keyword evidence="14" id="KW-0873">Pyrrolidone carboxylic acid</keyword>
<feature type="domain" description="Plant heme peroxidase family profile" evidence="22">
    <location>
        <begin position="25"/>
        <end position="323"/>
    </location>
</feature>
<evidence type="ECO:0000256" key="17">
    <source>
        <dbReference type="PIRSR" id="PIRSR600823-2"/>
    </source>
</evidence>
<comment type="cofactor">
    <cofactor evidence="18">
        <name>heme b</name>
        <dbReference type="ChEBI" id="CHEBI:60344"/>
    </cofactor>
    <text evidence="18">Binds 1 heme b (iron(II)-protoporphyrin IX) group per subunit.</text>
</comment>
<dbReference type="PRINTS" id="PR00458">
    <property type="entry name" value="PEROXIDASE"/>
</dbReference>
<dbReference type="FunFam" id="1.10.520.10:FF:000009">
    <property type="entry name" value="Peroxidase"/>
    <property type="match status" value="2"/>
</dbReference>
<feature type="binding site" evidence="18">
    <location>
        <position position="249"/>
    </location>
    <ligand>
        <name>Ca(2+)</name>
        <dbReference type="ChEBI" id="CHEBI:29108"/>
        <label>2</label>
    </ligand>
</feature>
<evidence type="ECO:0000256" key="3">
    <source>
        <dbReference type="ARBA" id="ARBA00006873"/>
    </source>
</evidence>
<organism evidence="23 24">
    <name type="scientific">Carex littledalei</name>
    <dbReference type="NCBI Taxonomy" id="544730"/>
    <lineage>
        <taxon>Eukaryota</taxon>
        <taxon>Viridiplantae</taxon>
        <taxon>Streptophyta</taxon>
        <taxon>Embryophyta</taxon>
        <taxon>Tracheophyta</taxon>
        <taxon>Spermatophyta</taxon>
        <taxon>Magnoliopsida</taxon>
        <taxon>Liliopsida</taxon>
        <taxon>Poales</taxon>
        <taxon>Cyperaceae</taxon>
        <taxon>Cyperoideae</taxon>
        <taxon>Cariceae</taxon>
        <taxon>Carex</taxon>
        <taxon>Carex subgen. Euthyceras</taxon>
    </lineage>
</organism>
<feature type="binding site" evidence="18">
    <location>
        <position position="70"/>
    </location>
    <ligand>
        <name>Ca(2+)</name>
        <dbReference type="ChEBI" id="CHEBI:29108"/>
        <label>1</label>
    </ligand>
</feature>
<dbReference type="EC" id="1.11.1.7" evidence="4"/>
<evidence type="ECO:0000256" key="12">
    <source>
        <dbReference type="ARBA" id="ARBA00023157"/>
    </source>
</evidence>
<evidence type="ECO:0000256" key="13">
    <source>
        <dbReference type="ARBA" id="ARBA00023180"/>
    </source>
</evidence>
<feature type="disulfide bond" evidence="20">
    <location>
        <begin position="68"/>
        <end position="73"/>
    </location>
</feature>
<dbReference type="GO" id="GO:0042744">
    <property type="term" value="P:hydrogen peroxide catabolic process"/>
    <property type="evidence" value="ECO:0007669"/>
    <property type="project" value="UniProtKB-KW"/>
</dbReference>
<keyword evidence="12 20" id="KW-1015">Disulfide bond</keyword>
<dbReference type="InterPro" id="IPR019793">
    <property type="entry name" value="Peroxidases_heam-ligand_BS"/>
</dbReference>
<sequence length="641" mass="69147">MAFFSLLSTYLLLLVTSSGVLAKAQLDPYFYDKVCPQALPTIKSIIEDVVKQEARMGASLLRLHFHDCFVNGCDGSILLDDTPIFIGEKNAAPNKNSVRGFEVIDRIKSAVNYVCKGNIVSCADIVAVAARDSVVALGGPSYQVQLGRRDARSASQAAANNSIPAPTFDFSRLLSNFASHGLTMQDLVLLSGAHTLGFARCTTFRDRLYNESYTLDASLASSLKSICPLQSGNGDDNLSPLDATPAKFDTVYYDWLLQRKGLLHSDQQLYKGDGSGSDGLVKFYSTNAGAFWEDFGGAMLRMGALSPLIGSNGEIRMDCRKMATSPNLIFSFLTQVFLIFSLSIADLSPDFYDDICPQALPTIQTLVEAAVGDEPRMGASLVRLHFHDCFVNGCDGSVLLDDTPTMTGEKTAKPNNNSIRGFEVIDDIKSSLNDVCQGNVVSCADILAVAARDSIVALGGSSYGVLLGRRDATSASLDAANANIPAPVFNKSQLLSNFDSQGLSMQDLVVLSGAHTLGFSRCTIFRNRIYNDANIDPEYAASLESVCPVSGDDDVLVSLDDTPTSVDTDYYQGLIHNRGLLGSDQQLFQGDGSDTDNLVQYYSDNPDNFWSDFGTSMINMGNISPLTGDDGEIRENCRVVN</sequence>
<evidence type="ECO:0000256" key="18">
    <source>
        <dbReference type="PIRSR" id="PIRSR600823-3"/>
    </source>
</evidence>
<evidence type="ECO:0000256" key="10">
    <source>
        <dbReference type="ARBA" id="ARBA00023002"/>
    </source>
</evidence>
<feature type="binding site" evidence="18">
    <location>
        <position position="88"/>
    </location>
    <ligand>
        <name>Ca(2+)</name>
        <dbReference type="ChEBI" id="CHEBI:29108"/>
        <label>1</label>
    </ligand>
</feature>
<dbReference type="AlphaFoldDB" id="A0A833RAA6"/>
<proteinExistence type="inferred from homology"/>
<evidence type="ECO:0000256" key="4">
    <source>
        <dbReference type="ARBA" id="ARBA00012313"/>
    </source>
</evidence>
<dbReference type="GO" id="GO:0005576">
    <property type="term" value="C:extracellular region"/>
    <property type="evidence" value="ECO:0007669"/>
    <property type="project" value="UniProtKB-SubCell"/>
</dbReference>
<evidence type="ECO:0000256" key="7">
    <source>
        <dbReference type="ARBA" id="ARBA00022723"/>
    </source>
</evidence>
<comment type="catalytic activity">
    <reaction evidence="1">
        <text>2 a phenolic donor + H2O2 = 2 a phenolic radical donor + 2 H2O</text>
        <dbReference type="Rhea" id="RHEA:56136"/>
        <dbReference type="ChEBI" id="CHEBI:15377"/>
        <dbReference type="ChEBI" id="CHEBI:16240"/>
        <dbReference type="ChEBI" id="CHEBI:139520"/>
        <dbReference type="ChEBI" id="CHEBI:139521"/>
        <dbReference type="EC" id="1.11.1.7"/>
    </reaction>
</comment>
<evidence type="ECO:0000256" key="15">
    <source>
        <dbReference type="ARBA" id="ARBA00023324"/>
    </source>
</evidence>
<dbReference type="PANTHER" id="PTHR31388:SF260">
    <property type="entry name" value="PEROXIDASE"/>
    <property type="match status" value="1"/>
</dbReference>
<comment type="similarity">
    <text evidence="3">Belongs to the peroxidase family. Ascorbate peroxidase subfamily.</text>
</comment>
<keyword evidence="24" id="KW-1185">Reference proteome</keyword>
<feature type="binding site" evidence="18">
    <location>
        <position position="67"/>
    </location>
    <ligand>
        <name>Ca(2+)</name>
        <dbReference type="ChEBI" id="CHEBI:29108"/>
        <label>1</label>
    </ligand>
</feature>
<dbReference type="SUPFAM" id="SSF48113">
    <property type="entry name" value="Heme-dependent peroxidases"/>
    <property type="match status" value="2"/>
</dbReference>